<feature type="compositionally biased region" description="Basic residues" evidence="1">
    <location>
        <begin position="79"/>
        <end position="91"/>
    </location>
</feature>
<evidence type="ECO:0000313" key="2">
    <source>
        <dbReference type="EMBL" id="JAD76312.1"/>
    </source>
</evidence>
<feature type="compositionally biased region" description="Gly residues" evidence="1">
    <location>
        <begin position="61"/>
        <end position="78"/>
    </location>
</feature>
<protein>
    <submittedName>
        <fullName evidence="2">Uncharacterized protein</fullName>
    </submittedName>
</protein>
<evidence type="ECO:0000256" key="1">
    <source>
        <dbReference type="SAM" id="MobiDB-lite"/>
    </source>
</evidence>
<reference evidence="2" key="1">
    <citation type="submission" date="2014-09" db="EMBL/GenBank/DDBJ databases">
        <authorList>
            <person name="Magalhaes I.L.F."/>
            <person name="Oliveira U."/>
            <person name="Santos F.R."/>
            <person name="Vidigal T.H.D.A."/>
            <person name="Brescovit A.D."/>
            <person name="Santos A.J."/>
        </authorList>
    </citation>
    <scope>NUCLEOTIDE SEQUENCE</scope>
    <source>
        <tissue evidence="2">Shoot tissue taken approximately 20 cm above the soil surface</tissue>
    </source>
</reference>
<feature type="compositionally biased region" description="Basic and acidic residues" evidence="1">
    <location>
        <begin position="107"/>
        <end position="117"/>
    </location>
</feature>
<reference evidence="2" key="2">
    <citation type="journal article" date="2015" name="Data Brief">
        <title>Shoot transcriptome of the giant reed, Arundo donax.</title>
        <authorList>
            <person name="Barrero R.A."/>
            <person name="Guerrero F.D."/>
            <person name="Moolhuijzen P."/>
            <person name="Goolsby J.A."/>
            <person name="Tidwell J."/>
            <person name="Bellgard S.E."/>
            <person name="Bellgard M.I."/>
        </authorList>
    </citation>
    <scope>NUCLEOTIDE SEQUENCE</scope>
    <source>
        <tissue evidence="2">Shoot tissue taken approximately 20 cm above the soil surface</tissue>
    </source>
</reference>
<organism evidence="2">
    <name type="scientific">Arundo donax</name>
    <name type="common">Giant reed</name>
    <name type="synonym">Donax arundinaceus</name>
    <dbReference type="NCBI Taxonomy" id="35708"/>
    <lineage>
        <taxon>Eukaryota</taxon>
        <taxon>Viridiplantae</taxon>
        <taxon>Streptophyta</taxon>
        <taxon>Embryophyta</taxon>
        <taxon>Tracheophyta</taxon>
        <taxon>Spermatophyta</taxon>
        <taxon>Magnoliopsida</taxon>
        <taxon>Liliopsida</taxon>
        <taxon>Poales</taxon>
        <taxon>Poaceae</taxon>
        <taxon>PACMAD clade</taxon>
        <taxon>Arundinoideae</taxon>
        <taxon>Arundineae</taxon>
        <taxon>Arundo</taxon>
    </lineage>
</organism>
<feature type="region of interest" description="Disordered" evidence="1">
    <location>
        <begin position="46"/>
        <end position="151"/>
    </location>
</feature>
<sequence length="151" mass="15489">MRPTPPRRQQLPRCPKEPVAARRCIRKIAPTGATTCELRQGMAAATADRGGGVPTARRAPGGVGPCGAHGGRGCGPGRGPRHSAARSRWRRQACGGVDPATAGGAEQESRRREDGRQHAGQRATETTGGMGPHCCSGRRAGVAPPEAAACG</sequence>
<dbReference type="AlphaFoldDB" id="A0A0A9CXT9"/>
<accession>A0A0A9CXT9</accession>
<name>A0A0A9CXT9_ARUDO</name>
<dbReference type="EMBL" id="GBRH01221583">
    <property type="protein sequence ID" value="JAD76312.1"/>
    <property type="molecule type" value="Transcribed_RNA"/>
</dbReference>
<proteinExistence type="predicted"/>